<feature type="domain" description="DUF4190" evidence="2">
    <location>
        <begin position="64"/>
        <end position="122"/>
    </location>
</feature>
<evidence type="ECO:0000313" key="3">
    <source>
        <dbReference type="EMBL" id="MFD1321139.1"/>
    </source>
</evidence>
<organism evidence="3 4">
    <name type="scientific">Micromonospora sonneratiae</name>
    <dbReference type="NCBI Taxonomy" id="1184706"/>
    <lineage>
        <taxon>Bacteria</taxon>
        <taxon>Bacillati</taxon>
        <taxon>Actinomycetota</taxon>
        <taxon>Actinomycetes</taxon>
        <taxon>Micromonosporales</taxon>
        <taxon>Micromonosporaceae</taxon>
        <taxon>Micromonospora</taxon>
    </lineage>
</organism>
<evidence type="ECO:0000313" key="4">
    <source>
        <dbReference type="Proteomes" id="UP001597260"/>
    </source>
</evidence>
<reference evidence="4" key="1">
    <citation type="journal article" date="2019" name="Int. J. Syst. Evol. Microbiol.">
        <title>The Global Catalogue of Microorganisms (GCM) 10K type strain sequencing project: providing services to taxonomists for standard genome sequencing and annotation.</title>
        <authorList>
            <consortium name="The Broad Institute Genomics Platform"/>
            <consortium name="The Broad Institute Genome Sequencing Center for Infectious Disease"/>
            <person name="Wu L."/>
            <person name="Ma J."/>
        </authorList>
    </citation>
    <scope>NUCLEOTIDE SEQUENCE [LARGE SCALE GENOMIC DNA]</scope>
    <source>
        <strain evidence="4">JCM 31037</strain>
    </source>
</reference>
<evidence type="ECO:0000259" key="2">
    <source>
        <dbReference type="Pfam" id="PF13828"/>
    </source>
</evidence>
<evidence type="ECO:0000256" key="1">
    <source>
        <dbReference type="SAM" id="Phobius"/>
    </source>
</evidence>
<comment type="caution">
    <text evidence="3">The sequence shown here is derived from an EMBL/GenBank/DDBJ whole genome shotgun (WGS) entry which is preliminary data.</text>
</comment>
<proteinExistence type="predicted"/>
<dbReference type="RefSeq" id="WP_377569008.1">
    <property type="nucleotide sequence ID" value="NZ_JBHTMP010000009.1"/>
</dbReference>
<sequence>MTTPNEQTVVPYREVPGTEMPTASLAVPEDHRRAQLGRYAGSMRNAAGNGVAAVRRTTQRHNVLAIVALGLVAFSPLTVGILAPVGAILGHLSLRQIRKNTSQTGRGMARAAVIIGWSLTFMAPCLVLLGGLGAAVGLLSGILHIIGFFL</sequence>
<dbReference type="Proteomes" id="UP001597260">
    <property type="component" value="Unassembled WGS sequence"/>
</dbReference>
<keyword evidence="1" id="KW-0812">Transmembrane</keyword>
<feature type="transmembrane region" description="Helical" evidence="1">
    <location>
        <begin position="63"/>
        <end position="92"/>
    </location>
</feature>
<name>A0ABW3YAC8_9ACTN</name>
<feature type="transmembrane region" description="Helical" evidence="1">
    <location>
        <begin position="113"/>
        <end position="146"/>
    </location>
</feature>
<protein>
    <submittedName>
        <fullName evidence="3">DUF4190 domain-containing protein</fullName>
    </submittedName>
</protein>
<keyword evidence="4" id="KW-1185">Reference proteome</keyword>
<dbReference type="EMBL" id="JBHTMP010000009">
    <property type="protein sequence ID" value="MFD1321139.1"/>
    <property type="molecule type" value="Genomic_DNA"/>
</dbReference>
<gene>
    <name evidence="3" type="ORF">ACFQ4H_08565</name>
</gene>
<keyword evidence="1" id="KW-0472">Membrane</keyword>
<keyword evidence="1" id="KW-1133">Transmembrane helix</keyword>
<dbReference type="InterPro" id="IPR025241">
    <property type="entry name" value="DUF4190"/>
</dbReference>
<accession>A0ABW3YAC8</accession>
<dbReference type="Pfam" id="PF13828">
    <property type="entry name" value="DUF4190"/>
    <property type="match status" value="1"/>
</dbReference>